<evidence type="ECO:0000313" key="1">
    <source>
        <dbReference type="EMBL" id="KAI9454952.1"/>
    </source>
</evidence>
<reference evidence="1" key="1">
    <citation type="submission" date="2021-03" db="EMBL/GenBank/DDBJ databases">
        <title>Evolutionary priming and transition to the ectomycorrhizal habit in an iconic lineage of mushroom-forming fungi: is preadaptation a requirement?</title>
        <authorList>
            <consortium name="DOE Joint Genome Institute"/>
            <person name="Looney B.P."/>
            <person name="Miyauchi S."/>
            <person name="Morin E."/>
            <person name="Drula E."/>
            <person name="Courty P.E."/>
            <person name="Chicoki N."/>
            <person name="Fauchery L."/>
            <person name="Kohler A."/>
            <person name="Kuo A."/>
            <person name="LaButti K."/>
            <person name="Pangilinan J."/>
            <person name="Lipzen A."/>
            <person name="Riley R."/>
            <person name="Andreopoulos W."/>
            <person name="He G."/>
            <person name="Johnson J."/>
            <person name="Barry K.W."/>
            <person name="Grigoriev I.V."/>
            <person name="Nagy L."/>
            <person name="Hibbett D."/>
            <person name="Henrissat B."/>
            <person name="Matheny P.B."/>
            <person name="Labbe J."/>
            <person name="Martin A.F."/>
        </authorList>
    </citation>
    <scope>NUCLEOTIDE SEQUENCE</scope>
    <source>
        <strain evidence="1">BPL698</strain>
    </source>
</reference>
<keyword evidence="2" id="KW-1185">Reference proteome</keyword>
<gene>
    <name evidence="1" type="ORF">F5148DRAFT_984898</name>
</gene>
<dbReference type="Proteomes" id="UP001207468">
    <property type="component" value="Unassembled WGS sequence"/>
</dbReference>
<sequence>MTKENVRTFVVELLRGRLPPDHERDAILSACAQACEGEGLDLSTVLQEMLIEGYPPIYWAIVNRAVASESSGMAPDSLVFALLKACRPFSPATITAIRVACMMASDNTLLQRLFRSIPQLSHISTRDALLLGPANEEDRVDVEEKRNGTGSWVASIKIPRFRLRMRVCQSVSVEFVASGRIWILAFSAKIDTSPEGRSENRWFLSLELGDQSPPTTVNANLVILGTSETEEGDPHDSFSIPLCPPMSELSPGPEKAIKVRLDDGPIGLQLLNEFVGICARICCW</sequence>
<organism evidence="1 2">
    <name type="scientific">Russula earlei</name>
    <dbReference type="NCBI Taxonomy" id="71964"/>
    <lineage>
        <taxon>Eukaryota</taxon>
        <taxon>Fungi</taxon>
        <taxon>Dikarya</taxon>
        <taxon>Basidiomycota</taxon>
        <taxon>Agaricomycotina</taxon>
        <taxon>Agaricomycetes</taxon>
        <taxon>Russulales</taxon>
        <taxon>Russulaceae</taxon>
        <taxon>Russula</taxon>
    </lineage>
</organism>
<proteinExistence type="predicted"/>
<evidence type="ECO:0000313" key="2">
    <source>
        <dbReference type="Proteomes" id="UP001207468"/>
    </source>
</evidence>
<protein>
    <submittedName>
        <fullName evidence="1">Uncharacterized protein</fullName>
    </submittedName>
</protein>
<accession>A0ACC0TZV3</accession>
<dbReference type="EMBL" id="JAGFNK010000262">
    <property type="protein sequence ID" value="KAI9454952.1"/>
    <property type="molecule type" value="Genomic_DNA"/>
</dbReference>
<comment type="caution">
    <text evidence="1">The sequence shown here is derived from an EMBL/GenBank/DDBJ whole genome shotgun (WGS) entry which is preliminary data.</text>
</comment>
<name>A0ACC0TZV3_9AGAM</name>